<reference evidence="19 20" key="1">
    <citation type="submission" date="2019-02" db="EMBL/GenBank/DDBJ databases">
        <title>Genome sequencing of the rare red list fungi Dentipellis fragilis.</title>
        <authorList>
            <person name="Buettner E."/>
            <person name="Kellner H."/>
        </authorList>
    </citation>
    <scope>NUCLEOTIDE SEQUENCE [LARGE SCALE GENOMIC DNA]</scope>
    <source>
        <strain evidence="19 20">DSM 105465</strain>
    </source>
</reference>
<organism evidence="19 20">
    <name type="scientific">Dentipellis fragilis</name>
    <dbReference type="NCBI Taxonomy" id="205917"/>
    <lineage>
        <taxon>Eukaryota</taxon>
        <taxon>Fungi</taxon>
        <taxon>Dikarya</taxon>
        <taxon>Basidiomycota</taxon>
        <taxon>Agaricomycotina</taxon>
        <taxon>Agaricomycetes</taxon>
        <taxon>Russulales</taxon>
        <taxon>Hericiaceae</taxon>
        <taxon>Dentipellis</taxon>
    </lineage>
</organism>
<proteinExistence type="inferred from homology"/>
<dbReference type="InterPro" id="IPR042452">
    <property type="entry name" value="ZPR1_Znf1/2"/>
</dbReference>
<gene>
    <name evidence="19" type="ORF">EVG20_g1006</name>
</gene>
<dbReference type="FunFam" id="2.20.25.420:FF:000001">
    <property type="entry name" value="Zinc finger protein ZPR1"/>
    <property type="match status" value="1"/>
</dbReference>
<dbReference type="GO" id="GO:0008270">
    <property type="term" value="F:zinc ion binding"/>
    <property type="evidence" value="ECO:0007669"/>
    <property type="project" value="UniProtKB-KW"/>
</dbReference>
<evidence type="ECO:0000256" key="16">
    <source>
        <dbReference type="PROSITE-ProRule" id="PRU01393"/>
    </source>
</evidence>
<comment type="subcellular location">
    <subcellularLocation>
        <location evidence="2">Nucleus</location>
    </subcellularLocation>
</comment>
<keyword evidence="8" id="KW-0677">Repeat</keyword>
<keyword evidence="9" id="KW-0863">Zinc-finger</keyword>
<dbReference type="Proteomes" id="UP000298327">
    <property type="component" value="Unassembled WGS sequence"/>
</dbReference>
<dbReference type="STRING" id="205917.A0A4Y9ZB02"/>
<evidence type="ECO:0000256" key="17">
    <source>
        <dbReference type="SAM" id="MobiDB-lite"/>
    </source>
</evidence>
<feature type="domain" description="UCH catalytic" evidence="18">
    <location>
        <begin position="495"/>
        <end position="729"/>
    </location>
</feature>
<feature type="region of interest" description="Disordered" evidence="17">
    <location>
        <begin position="243"/>
        <end position="271"/>
    </location>
</feature>
<dbReference type="EC" id="3.4.19.12" evidence="5 16"/>
<dbReference type="InterPro" id="IPR056180">
    <property type="entry name" value="ZPR1_jr_dom"/>
</dbReference>
<keyword evidence="12 16" id="KW-0788">Thiol protease</keyword>
<feature type="active site" description="Proton donor" evidence="16">
    <location>
        <position position="658"/>
    </location>
</feature>
<dbReference type="InterPro" id="IPR004457">
    <property type="entry name" value="Znf_ZPR1"/>
</dbReference>
<comment type="catalytic activity">
    <reaction evidence="1 16">
        <text>Thiol-dependent hydrolysis of ester, thioester, amide, peptide and isopeptide bonds formed by the C-terminal Gly of ubiquitin (a 76-residue protein attached to proteins as an intracellular targeting signal).</text>
        <dbReference type="EC" id="3.4.19.12"/>
    </reaction>
</comment>
<dbReference type="SMART" id="SM00709">
    <property type="entry name" value="Zpr1"/>
    <property type="match status" value="2"/>
</dbReference>
<evidence type="ECO:0000256" key="10">
    <source>
        <dbReference type="ARBA" id="ARBA00022786"/>
    </source>
</evidence>
<dbReference type="Pfam" id="PF03367">
    <property type="entry name" value="Zn_ribbon_ZPR1"/>
    <property type="match status" value="2"/>
</dbReference>
<comment type="caution">
    <text evidence="19">The sequence shown here is derived from an EMBL/GenBank/DDBJ whole genome shotgun (WGS) entry which is preliminary data.</text>
</comment>
<dbReference type="Gene3D" id="2.20.25.420">
    <property type="entry name" value="ZPR1, zinc finger domain"/>
    <property type="match status" value="2"/>
</dbReference>
<comment type="similarity">
    <text evidence="3">Belongs to the ZPR1 family.</text>
</comment>
<dbReference type="PANTHER" id="PTHR10876">
    <property type="entry name" value="ZINC FINGER PROTEIN ZPR1"/>
    <property type="match status" value="1"/>
</dbReference>
<dbReference type="Pfam" id="PF01088">
    <property type="entry name" value="Peptidase_C12"/>
    <property type="match status" value="1"/>
</dbReference>
<feature type="site" description="Transition state stabilizer" evidence="16">
    <location>
        <position position="581"/>
    </location>
</feature>
<evidence type="ECO:0000313" key="19">
    <source>
        <dbReference type="EMBL" id="TFY72026.1"/>
    </source>
</evidence>
<sequence length="732" mass="80510">MSQDQALFPSIGSVAEKASDSTITNSNVAESSTDDDDRGGVTRLLLTTIPYFREVIVMSFRCEHCGTHNNEIQPAGEIRPEGTMYTARILSRSDLNRQVVKSDNCTVSIPEFELTIPPAKGQLTTVEGIIRDVIRDLSFDQPLRRIQDEPTYTKIQDLIVKLKLILADDDEDEDESVGQPKVSKASSKEVPLVPFTVKLDDPTGNSFIEFIGSMADPKWNLRTYHRTKEQNIALGLVSADESLQEPQQAAKPSTVEVKRDDQEQTGGGAEGQNEEIFIFPGVCSSCGHALNTYMKKVNIPYFKDIIIMSTNCDRCGYRDNEVKSGAAISEKGKRITLKVEDSEDLSRDILKSETCGLSIPEIDLVLQAGTLGGRFTTLEGILEQVYEELSDKVFAGDSKKVDDEGVEAFENFLKKLKEVKAATHPFTVILDDPLANSYLQNLYAPDPDPNMEVVIHQESTYQNQFAAIQSLSQATLSFKGQFASEISRDMTSAQRWIPLESNPEVLNAWANRAGLIATDAQFCDVYGLDDELLSMVPRPVKAVVLLFPIRGAIETARREEDENLKKEGQQAIDPTVVWIKQTISNACGTMGLLHALINSNVAIVPESPLAKFIDACQDKSPEERAHLLETTPLFADIHADAASSGQTAPPADSHTDLHFTCFVQAPDAAARVSQTGTSDMRIIELDGSRNGPIDRGHCTDFLKDVATYIKEKVVPKAPSLEFSMMALAAPLD</sequence>
<evidence type="ECO:0000256" key="1">
    <source>
        <dbReference type="ARBA" id="ARBA00000707"/>
    </source>
</evidence>
<dbReference type="SUPFAM" id="SSF54001">
    <property type="entry name" value="Cysteine proteinases"/>
    <property type="match status" value="1"/>
</dbReference>
<evidence type="ECO:0000313" key="20">
    <source>
        <dbReference type="Proteomes" id="UP000298327"/>
    </source>
</evidence>
<dbReference type="InterPro" id="IPR036959">
    <property type="entry name" value="Peptidase_C12_UCH_sf"/>
</dbReference>
<dbReference type="GO" id="GO:0006511">
    <property type="term" value="P:ubiquitin-dependent protein catabolic process"/>
    <property type="evidence" value="ECO:0007669"/>
    <property type="project" value="UniProtKB-UniRule"/>
</dbReference>
<evidence type="ECO:0000256" key="12">
    <source>
        <dbReference type="ARBA" id="ARBA00022807"/>
    </source>
</evidence>
<evidence type="ECO:0000256" key="11">
    <source>
        <dbReference type="ARBA" id="ARBA00022801"/>
    </source>
</evidence>
<evidence type="ECO:0000256" key="9">
    <source>
        <dbReference type="ARBA" id="ARBA00022771"/>
    </source>
</evidence>
<dbReference type="InterPro" id="IPR001578">
    <property type="entry name" value="Peptidase_C12_UCH"/>
</dbReference>
<protein>
    <recommendedName>
        <fullName evidence="5 16">ubiquitinyl hydrolase 1</fullName>
        <ecNumber evidence="5 16">3.4.19.12</ecNumber>
    </recommendedName>
</protein>
<keyword evidence="20" id="KW-1185">Reference proteome</keyword>
<accession>A0A4Y9ZB02</accession>
<feature type="active site" description="Nucleophile" evidence="16">
    <location>
        <position position="587"/>
    </location>
</feature>
<evidence type="ECO:0000256" key="4">
    <source>
        <dbReference type="ARBA" id="ARBA00009326"/>
    </source>
</evidence>
<evidence type="ECO:0000256" key="14">
    <source>
        <dbReference type="ARBA" id="ARBA00023242"/>
    </source>
</evidence>
<feature type="region of interest" description="Disordered" evidence="17">
    <location>
        <begin position="19"/>
        <end position="39"/>
    </location>
</feature>
<dbReference type="GO" id="GO:0005634">
    <property type="term" value="C:nucleus"/>
    <property type="evidence" value="ECO:0007669"/>
    <property type="project" value="UniProtKB-SubCell"/>
</dbReference>
<dbReference type="NCBIfam" id="TIGR00310">
    <property type="entry name" value="ZPR1_znf"/>
    <property type="match status" value="1"/>
</dbReference>
<evidence type="ECO:0000256" key="6">
    <source>
        <dbReference type="ARBA" id="ARBA00022670"/>
    </source>
</evidence>
<evidence type="ECO:0000256" key="2">
    <source>
        <dbReference type="ARBA" id="ARBA00004123"/>
    </source>
</evidence>
<keyword evidence="14" id="KW-0539">Nucleus</keyword>
<dbReference type="PRINTS" id="PR00707">
    <property type="entry name" value="UBCTHYDRLASE"/>
</dbReference>
<evidence type="ECO:0000256" key="3">
    <source>
        <dbReference type="ARBA" id="ARBA00008354"/>
    </source>
</evidence>
<dbReference type="FunFam" id="2.20.25.420:FF:000002">
    <property type="entry name" value="Zinc finger protein ZPR1"/>
    <property type="match status" value="1"/>
</dbReference>
<evidence type="ECO:0000256" key="13">
    <source>
        <dbReference type="ARBA" id="ARBA00022833"/>
    </source>
</evidence>
<keyword evidence="7" id="KW-0479">Metal-binding</keyword>
<dbReference type="InterPro" id="IPR040141">
    <property type="entry name" value="ZPR1"/>
</dbReference>
<dbReference type="InterPro" id="IPR042451">
    <property type="entry name" value="ZPR1_A/B_dom"/>
</dbReference>
<dbReference type="AlphaFoldDB" id="A0A4Y9ZB02"/>
<keyword evidence="10 16" id="KW-0833">Ubl conjugation pathway</keyword>
<evidence type="ECO:0000256" key="5">
    <source>
        <dbReference type="ARBA" id="ARBA00012759"/>
    </source>
</evidence>
<dbReference type="FunFam" id="2.60.120.1040:FF:000001">
    <property type="entry name" value="Zinc finger protein ZPR1"/>
    <property type="match status" value="1"/>
</dbReference>
<feature type="compositionally biased region" description="Polar residues" evidence="17">
    <location>
        <begin position="20"/>
        <end position="31"/>
    </location>
</feature>
<keyword evidence="6 16" id="KW-0645">Protease</keyword>
<dbReference type="PROSITE" id="PS52048">
    <property type="entry name" value="UCH_DOMAIN"/>
    <property type="match status" value="1"/>
</dbReference>
<dbReference type="Pfam" id="PF22794">
    <property type="entry name" value="jr-ZPR1"/>
    <property type="match status" value="2"/>
</dbReference>
<comment type="similarity">
    <text evidence="4 16">Belongs to the peptidase C12 family.</text>
</comment>
<keyword evidence="13" id="KW-0862">Zinc</keyword>
<name>A0A4Y9ZB02_9AGAM</name>
<evidence type="ECO:0000256" key="7">
    <source>
        <dbReference type="ARBA" id="ARBA00022723"/>
    </source>
</evidence>
<dbReference type="OrthoDB" id="308464at2759"/>
<evidence type="ECO:0000256" key="15">
    <source>
        <dbReference type="ARBA" id="ARBA00054139"/>
    </source>
</evidence>
<dbReference type="GO" id="GO:0004843">
    <property type="term" value="F:cysteine-type deubiquitinase activity"/>
    <property type="evidence" value="ECO:0007669"/>
    <property type="project" value="UniProtKB-UniRule"/>
</dbReference>
<feature type="site" description="Important for enzyme activity" evidence="16">
    <location>
        <position position="686"/>
    </location>
</feature>
<dbReference type="InterPro" id="IPR038765">
    <property type="entry name" value="Papain-like_cys_pep_sf"/>
</dbReference>
<dbReference type="Gene3D" id="3.40.532.10">
    <property type="entry name" value="Peptidase C12, ubiquitin carboxyl-terminal hydrolase"/>
    <property type="match status" value="1"/>
</dbReference>
<dbReference type="PANTHER" id="PTHR10876:SF0">
    <property type="entry name" value="ZINC FINGER PROTEIN ZPR1"/>
    <property type="match status" value="1"/>
</dbReference>
<keyword evidence="11 16" id="KW-0378">Hydrolase</keyword>
<comment type="function">
    <text evidence="15">Acts as a protein folding chaperone for elongation factor 1-alpha.</text>
</comment>
<evidence type="ECO:0000259" key="18">
    <source>
        <dbReference type="PROSITE" id="PS52048"/>
    </source>
</evidence>
<evidence type="ECO:0000256" key="8">
    <source>
        <dbReference type="ARBA" id="ARBA00022737"/>
    </source>
</evidence>
<dbReference type="EMBL" id="SEOQ01000028">
    <property type="protein sequence ID" value="TFY72026.1"/>
    <property type="molecule type" value="Genomic_DNA"/>
</dbReference>
<dbReference type="FunFam" id="3.40.532.10:FF:000006">
    <property type="entry name" value="Ubiquitin carboxyl-terminal hydrolase"/>
    <property type="match status" value="1"/>
</dbReference>
<dbReference type="Gene3D" id="2.60.120.1040">
    <property type="entry name" value="ZPR1, A/B domain"/>
    <property type="match status" value="2"/>
</dbReference>
<dbReference type="CDD" id="cd09616">
    <property type="entry name" value="Peptidase_C12_UCH_L1_L3"/>
    <property type="match status" value="1"/>
</dbReference>